<name>A0A919R916_9ACTN</name>
<accession>A0A919R916</accession>
<dbReference type="Proteomes" id="UP000655287">
    <property type="component" value="Unassembled WGS sequence"/>
</dbReference>
<organism evidence="1 2">
    <name type="scientific">Sphaerisporangium rufum</name>
    <dbReference type="NCBI Taxonomy" id="1381558"/>
    <lineage>
        <taxon>Bacteria</taxon>
        <taxon>Bacillati</taxon>
        <taxon>Actinomycetota</taxon>
        <taxon>Actinomycetes</taxon>
        <taxon>Streptosporangiales</taxon>
        <taxon>Streptosporangiaceae</taxon>
        <taxon>Sphaerisporangium</taxon>
    </lineage>
</organism>
<keyword evidence="2" id="KW-1185">Reference proteome</keyword>
<comment type="caution">
    <text evidence="1">The sequence shown here is derived from an EMBL/GenBank/DDBJ whole genome shotgun (WGS) entry which is preliminary data.</text>
</comment>
<dbReference type="EMBL" id="BOOU01000097">
    <property type="protein sequence ID" value="GII81443.1"/>
    <property type="molecule type" value="Genomic_DNA"/>
</dbReference>
<gene>
    <name evidence="1" type="ORF">Sru01_64250</name>
</gene>
<dbReference type="AlphaFoldDB" id="A0A919R916"/>
<protein>
    <submittedName>
        <fullName evidence="1">Uncharacterized protein</fullName>
    </submittedName>
</protein>
<reference evidence="1" key="1">
    <citation type="submission" date="2021-01" db="EMBL/GenBank/DDBJ databases">
        <title>Whole genome shotgun sequence of Sphaerisporangium rufum NBRC 109079.</title>
        <authorList>
            <person name="Komaki H."/>
            <person name="Tamura T."/>
        </authorList>
    </citation>
    <scope>NUCLEOTIDE SEQUENCE</scope>
    <source>
        <strain evidence="1">NBRC 109079</strain>
    </source>
</reference>
<evidence type="ECO:0000313" key="2">
    <source>
        <dbReference type="Proteomes" id="UP000655287"/>
    </source>
</evidence>
<sequence>MIDHTESGIEQSAKCDPLRGGCQNPHQMVQCDPRPQFQFSGAKYLRAHLFPRLHQTEVMLAAVCVTGPLAAFSMPTAHADAAGFGTTLCNTFSNGQVCGTGISGSPAGYDAAYKKTGGSPVRVRFWLNCKNGFVRSDNGAFTITKGQRRSYVFSVGNQGECRIRLQDLSHGSSFYSPYVRP</sequence>
<dbReference type="RefSeq" id="WP_203993699.1">
    <property type="nucleotide sequence ID" value="NZ_BOOU01000097.1"/>
</dbReference>
<proteinExistence type="predicted"/>
<evidence type="ECO:0000313" key="1">
    <source>
        <dbReference type="EMBL" id="GII81443.1"/>
    </source>
</evidence>